<name>A0A845UZI4_9GAMM</name>
<evidence type="ECO:0000256" key="3">
    <source>
        <dbReference type="ARBA" id="ARBA00022475"/>
    </source>
</evidence>
<proteinExistence type="inferred from homology"/>
<dbReference type="InterPro" id="IPR036737">
    <property type="entry name" value="OmpA-like_sf"/>
</dbReference>
<dbReference type="NCBIfam" id="NF006541">
    <property type="entry name" value="PRK09038.1"/>
    <property type="match status" value="1"/>
</dbReference>
<evidence type="ECO:0000256" key="7">
    <source>
        <dbReference type="PROSITE-ProRule" id="PRU00473"/>
    </source>
</evidence>
<keyword evidence="11" id="KW-0282">Flagellum</keyword>
<evidence type="ECO:0000259" key="10">
    <source>
        <dbReference type="PROSITE" id="PS51123"/>
    </source>
</evidence>
<dbReference type="RefSeq" id="WP_164210724.1">
    <property type="nucleotide sequence ID" value="NZ_JAAGSC010000039.1"/>
</dbReference>
<evidence type="ECO:0000256" key="1">
    <source>
        <dbReference type="ARBA" id="ARBA00004162"/>
    </source>
</evidence>
<dbReference type="AlphaFoldDB" id="A0A845UZI4"/>
<keyword evidence="5 9" id="KW-1133">Transmembrane helix</keyword>
<feature type="region of interest" description="Disordered" evidence="8">
    <location>
        <begin position="89"/>
        <end position="119"/>
    </location>
</feature>
<dbReference type="Proteomes" id="UP000484885">
    <property type="component" value="Unassembled WGS sequence"/>
</dbReference>
<evidence type="ECO:0000256" key="2">
    <source>
        <dbReference type="ARBA" id="ARBA00008914"/>
    </source>
</evidence>
<organism evidence="11 12">
    <name type="scientific">Wenzhouxiangella limi</name>
    <dbReference type="NCBI Taxonomy" id="2707351"/>
    <lineage>
        <taxon>Bacteria</taxon>
        <taxon>Pseudomonadati</taxon>
        <taxon>Pseudomonadota</taxon>
        <taxon>Gammaproteobacteria</taxon>
        <taxon>Chromatiales</taxon>
        <taxon>Wenzhouxiangellaceae</taxon>
        <taxon>Wenzhouxiangella</taxon>
    </lineage>
</organism>
<feature type="compositionally biased region" description="Acidic residues" evidence="8">
    <location>
        <begin position="102"/>
        <end position="117"/>
    </location>
</feature>
<keyword evidence="3" id="KW-1003">Cell membrane</keyword>
<dbReference type="PANTHER" id="PTHR30329:SF20">
    <property type="entry name" value="EXPORTED PROTEIN"/>
    <property type="match status" value="1"/>
</dbReference>
<evidence type="ECO:0000256" key="8">
    <source>
        <dbReference type="SAM" id="MobiDB-lite"/>
    </source>
</evidence>
<reference evidence="11 12" key="1">
    <citation type="submission" date="2020-02" db="EMBL/GenBank/DDBJ databases">
        <authorList>
            <person name="Zhang X.-Y."/>
        </authorList>
    </citation>
    <scope>NUCLEOTIDE SEQUENCE [LARGE SCALE GENOMIC DNA]</scope>
    <source>
        <strain evidence="11 12">C33</strain>
    </source>
</reference>
<accession>A0A845UZI4</accession>
<dbReference type="PANTHER" id="PTHR30329">
    <property type="entry name" value="STATOR ELEMENT OF FLAGELLAR MOTOR COMPLEX"/>
    <property type="match status" value="1"/>
</dbReference>
<evidence type="ECO:0000256" key="6">
    <source>
        <dbReference type="ARBA" id="ARBA00023136"/>
    </source>
</evidence>
<dbReference type="GO" id="GO:0005886">
    <property type="term" value="C:plasma membrane"/>
    <property type="evidence" value="ECO:0007669"/>
    <property type="project" value="UniProtKB-SubCell"/>
</dbReference>
<comment type="similarity">
    <text evidence="2">Belongs to the MotB family.</text>
</comment>
<keyword evidence="4 9" id="KW-0812">Transmembrane</keyword>
<dbReference type="InterPro" id="IPR025713">
    <property type="entry name" value="MotB-like_N_dom"/>
</dbReference>
<protein>
    <submittedName>
        <fullName evidence="11">Flagellar motor protein MotD</fullName>
    </submittedName>
</protein>
<evidence type="ECO:0000256" key="5">
    <source>
        <dbReference type="ARBA" id="ARBA00022989"/>
    </source>
</evidence>
<keyword evidence="6 7" id="KW-0472">Membrane</keyword>
<evidence type="ECO:0000313" key="11">
    <source>
        <dbReference type="EMBL" id="NDY95330.1"/>
    </source>
</evidence>
<dbReference type="SUPFAM" id="SSF103088">
    <property type="entry name" value="OmpA-like"/>
    <property type="match status" value="1"/>
</dbReference>
<dbReference type="EMBL" id="JAAGSC010000039">
    <property type="protein sequence ID" value="NDY95330.1"/>
    <property type="molecule type" value="Genomic_DNA"/>
</dbReference>
<evidence type="ECO:0000256" key="9">
    <source>
        <dbReference type="SAM" id="Phobius"/>
    </source>
</evidence>
<comment type="subcellular location">
    <subcellularLocation>
        <location evidence="1">Cell membrane</location>
        <topology evidence="1">Single-pass membrane protein</topology>
    </subcellularLocation>
</comment>
<dbReference type="InterPro" id="IPR050330">
    <property type="entry name" value="Bact_OuterMem_StrucFunc"/>
</dbReference>
<gene>
    <name evidence="11" type="primary">motD</name>
    <name evidence="11" type="ORF">G3I74_06285</name>
</gene>
<evidence type="ECO:0000256" key="4">
    <source>
        <dbReference type="ARBA" id="ARBA00022692"/>
    </source>
</evidence>
<evidence type="ECO:0000313" key="12">
    <source>
        <dbReference type="Proteomes" id="UP000484885"/>
    </source>
</evidence>
<dbReference type="CDD" id="cd07185">
    <property type="entry name" value="OmpA_C-like"/>
    <property type="match status" value="1"/>
</dbReference>
<dbReference type="PROSITE" id="PS51123">
    <property type="entry name" value="OMPA_2"/>
    <property type="match status" value="1"/>
</dbReference>
<dbReference type="Gene3D" id="3.30.1330.60">
    <property type="entry name" value="OmpA-like domain"/>
    <property type="match status" value="1"/>
</dbReference>
<sequence length="301" mass="33233">MGRRRKKVEEHGNHEGWAIPYGDLITLLLAFFVVMYSVSSVNEGEYRVLSETLLAAFRGEPRTPQPIRIGDERAGTIREDVELDPIPRSLVDQPPLERLEESGDGDGEAVALEEDPGEETRRIALEDRARDIEAGLRIMAEEVRQSLGELIELENIRVRESPFWLELEVETDILFPSGSATVSAAARPVLEQIAEILQPFPNPVRVEGHTDNVPISTALFPSNWELSAARAANVVRLFQDAGIDAERLAAIGMGEYRPTADNATAEGRNLNRRVLIVVLAADAPEGPDSLYGRYDETGENG</sequence>
<keyword evidence="11" id="KW-0966">Cell projection</keyword>
<dbReference type="Pfam" id="PF00691">
    <property type="entry name" value="OmpA"/>
    <property type="match status" value="1"/>
</dbReference>
<keyword evidence="11" id="KW-0969">Cilium</keyword>
<dbReference type="Pfam" id="PF13677">
    <property type="entry name" value="MotB_plug"/>
    <property type="match status" value="1"/>
</dbReference>
<dbReference type="InterPro" id="IPR006665">
    <property type="entry name" value="OmpA-like"/>
</dbReference>
<comment type="caution">
    <text evidence="11">The sequence shown here is derived from an EMBL/GenBank/DDBJ whole genome shotgun (WGS) entry which is preliminary data.</text>
</comment>
<feature type="domain" description="OmpA-like" evidence="10">
    <location>
        <begin position="162"/>
        <end position="282"/>
    </location>
</feature>
<feature type="transmembrane region" description="Helical" evidence="9">
    <location>
        <begin position="21"/>
        <end position="38"/>
    </location>
</feature>
<keyword evidence="12" id="KW-1185">Reference proteome</keyword>